<organism evidence="6 7">
    <name type="scientific">Marinobacter nauticus</name>
    <name type="common">Marinobacter hydrocarbonoclasticus</name>
    <name type="synonym">Marinobacter aquaeolei</name>
    <dbReference type="NCBI Taxonomy" id="2743"/>
    <lineage>
        <taxon>Bacteria</taxon>
        <taxon>Pseudomonadati</taxon>
        <taxon>Pseudomonadota</taxon>
        <taxon>Gammaproteobacteria</taxon>
        <taxon>Pseudomonadales</taxon>
        <taxon>Marinobacteraceae</taxon>
        <taxon>Marinobacter</taxon>
    </lineage>
</organism>
<evidence type="ECO:0000256" key="4">
    <source>
        <dbReference type="ARBA" id="ARBA00022490"/>
    </source>
</evidence>
<evidence type="ECO:0000313" key="7">
    <source>
        <dbReference type="Proteomes" id="UP000469950"/>
    </source>
</evidence>
<dbReference type="PANTHER" id="PTHR38103">
    <property type="entry name" value="RECOMBINATION-ASSOCIATED PROTEIN RDGC"/>
    <property type="match status" value="1"/>
</dbReference>
<protein>
    <recommendedName>
        <fullName evidence="3">Recombination-associated protein RdgC</fullName>
    </recommendedName>
</protein>
<evidence type="ECO:0000256" key="3">
    <source>
        <dbReference type="ARBA" id="ARBA00022296"/>
    </source>
</evidence>
<dbReference type="GO" id="GO:0000018">
    <property type="term" value="P:regulation of DNA recombination"/>
    <property type="evidence" value="ECO:0007669"/>
    <property type="project" value="TreeGrafter"/>
</dbReference>
<dbReference type="RefSeq" id="WP_153740364.1">
    <property type="nucleotide sequence ID" value="NZ_WBMP01000005.1"/>
</dbReference>
<dbReference type="GO" id="GO:0006310">
    <property type="term" value="P:DNA recombination"/>
    <property type="evidence" value="ECO:0007669"/>
    <property type="project" value="UniProtKB-KW"/>
</dbReference>
<dbReference type="GO" id="GO:0003690">
    <property type="term" value="F:double-stranded DNA binding"/>
    <property type="evidence" value="ECO:0007669"/>
    <property type="project" value="TreeGrafter"/>
</dbReference>
<dbReference type="AlphaFoldDB" id="A0A833N9S9"/>
<comment type="similarity">
    <text evidence="2">Belongs to the RdgC family.</text>
</comment>
<comment type="subcellular location">
    <subcellularLocation>
        <location evidence="1">Cytoplasm</location>
        <location evidence="1">Nucleoid</location>
    </subcellularLocation>
</comment>
<keyword evidence="5" id="KW-0233">DNA recombination</keyword>
<proteinExistence type="inferred from homology"/>
<dbReference type="GO" id="GO:0043590">
    <property type="term" value="C:bacterial nucleoid"/>
    <property type="evidence" value="ECO:0007669"/>
    <property type="project" value="TreeGrafter"/>
</dbReference>
<dbReference type="PANTHER" id="PTHR38103:SF1">
    <property type="entry name" value="RECOMBINATION-ASSOCIATED PROTEIN RDGC"/>
    <property type="match status" value="1"/>
</dbReference>
<dbReference type="InterPro" id="IPR007476">
    <property type="entry name" value="RdgC"/>
</dbReference>
<accession>A0A833N9S9</accession>
<sequence length="320" mass="36345">MIFKNAVIFKFTKEFPRGEAAFDELVDRLQDESFTPPHETQESSFGWVEAIPSIGEIVFESNDCLFLRLRKDQKILKESAIKREVEDIARGIERDQGRKVRKNEKQEIRDTVIARHLPNALIDSTYTVGYIDLAKQWLVVDASTFKAAEDFASVLRKTLGSLPVRPLALENNPGMVLTATLDPEDPSAHLRNEFTLGEECTMADVDGGTARFKDVDLTSEEVVNHITESGMTVTSLRLSREDQLAFTLTDDFRVKKIKVLDQFQEDVLNYEPEDEDIDAGLSYARANLFLMTGQFRNLFELLIMSMGGEEESFDPLEDFD</sequence>
<evidence type="ECO:0000313" key="6">
    <source>
        <dbReference type="EMBL" id="KAE8546127.1"/>
    </source>
</evidence>
<dbReference type="EMBL" id="WBMP01000005">
    <property type="protein sequence ID" value="KAE8546127.1"/>
    <property type="molecule type" value="Genomic_DNA"/>
</dbReference>
<evidence type="ECO:0000256" key="5">
    <source>
        <dbReference type="ARBA" id="ARBA00023172"/>
    </source>
</evidence>
<keyword evidence="4" id="KW-0963">Cytoplasm</keyword>
<comment type="caution">
    <text evidence="6">The sequence shown here is derived from an EMBL/GenBank/DDBJ whole genome shotgun (WGS) entry which is preliminary data.</text>
</comment>
<reference evidence="6 7" key="1">
    <citation type="submission" date="2019-10" db="EMBL/GenBank/DDBJ databases">
        <title>Draft genome sequence of Marinobacter hydrocarbonoclasticus NCT7M from the microbiome of the marine copepod.</title>
        <authorList>
            <person name="Nuttall R."/>
            <person name="Sharma G."/>
            <person name="Moisander P."/>
        </authorList>
    </citation>
    <scope>NUCLEOTIDE SEQUENCE [LARGE SCALE GENOMIC DNA]</scope>
    <source>
        <strain evidence="6 7">NCT7M</strain>
    </source>
</reference>
<evidence type="ECO:0000256" key="1">
    <source>
        <dbReference type="ARBA" id="ARBA00004453"/>
    </source>
</evidence>
<gene>
    <name evidence="6" type="ORF">F6453_1373</name>
</gene>
<dbReference type="Pfam" id="PF04381">
    <property type="entry name" value="RdgC"/>
    <property type="match status" value="1"/>
</dbReference>
<name>A0A833N9S9_MARNT</name>
<dbReference type="Proteomes" id="UP000469950">
    <property type="component" value="Unassembled WGS sequence"/>
</dbReference>
<evidence type="ECO:0000256" key="2">
    <source>
        <dbReference type="ARBA" id="ARBA00008657"/>
    </source>
</evidence>